<keyword evidence="2" id="KW-0378">Hydrolase</keyword>
<dbReference type="Gene3D" id="3.40.50.1820">
    <property type="entry name" value="alpha/beta hydrolase"/>
    <property type="match status" value="1"/>
</dbReference>
<evidence type="ECO:0000313" key="3">
    <source>
        <dbReference type="Proteomes" id="UP001501057"/>
    </source>
</evidence>
<dbReference type="InterPro" id="IPR050266">
    <property type="entry name" value="AB_hydrolase_sf"/>
</dbReference>
<evidence type="ECO:0000313" key="2">
    <source>
        <dbReference type="EMBL" id="GAA1727677.1"/>
    </source>
</evidence>
<dbReference type="GO" id="GO:0016787">
    <property type="term" value="F:hydrolase activity"/>
    <property type="evidence" value="ECO:0007669"/>
    <property type="project" value="UniProtKB-KW"/>
</dbReference>
<dbReference type="InterPro" id="IPR000639">
    <property type="entry name" value="Epox_hydrolase-like"/>
</dbReference>
<feature type="domain" description="AB hydrolase-1" evidence="1">
    <location>
        <begin position="30"/>
        <end position="277"/>
    </location>
</feature>
<dbReference type="Proteomes" id="UP001501057">
    <property type="component" value="Unassembled WGS sequence"/>
</dbReference>
<name>A0ABN2JHS8_9ACTN</name>
<dbReference type="PANTHER" id="PTHR43798">
    <property type="entry name" value="MONOACYLGLYCEROL LIPASE"/>
    <property type="match status" value="1"/>
</dbReference>
<comment type="caution">
    <text evidence="2">The sequence shown here is derived from an EMBL/GenBank/DDBJ whole genome shotgun (WGS) entry which is preliminary data.</text>
</comment>
<proteinExistence type="predicted"/>
<gene>
    <name evidence="2" type="ORF">GCM10009710_05410</name>
</gene>
<reference evidence="2 3" key="1">
    <citation type="journal article" date="2019" name="Int. J. Syst. Evol. Microbiol.">
        <title>The Global Catalogue of Microorganisms (GCM) 10K type strain sequencing project: providing services to taxonomists for standard genome sequencing and annotation.</title>
        <authorList>
            <consortium name="The Broad Institute Genomics Platform"/>
            <consortium name="The Broad Institute Genome Sequencing Center for Infectious Disease"/>
            <person name="Wu L."/>
            <person name="Ma J."/>
        </authorList>
    </citation>
    <scope>NUCLEOTIDE SEQUENCE [LARGE SCALE GENOMIC DNA]</scope>
    <source>
        <strain evidence="2 3">JCM 13518</strain>
    </source>
</reference>
<dbReference type="InterPro" id="IPR000073">
    <property type="entry name" value="AB_hydrolase_1"/>
</dbReference>
<dbReference type="SUPFAM" id="SSF53474">
    <property type="entry name" value="alpha/beta-Hydrolases"/>
    <property type="match status" value="1"/>
</dbReference>
<dbReference type="EMBL" id="BAAAME010000002">
    <property type="protein sequence ID" value="GAA1727677.1"/>
    <property type="molecule type" value="Genomic_DNA"/>
</dbReference>
<evidence type="ECO:0000259" key="1">
    <source>
        <dbReference type="Pfam" id="PF00561"/>
    </source>
</evidence>
<dbReference type="PRINTS" id="PR00412">
    <property type="entry name" value="EPOXHYDRLASE"/>
</dbReference>
<dbReference type="PANTHER" id="PTHR43798:SF5">
    <property type="entry name" value="MONOACYLGLYCEROL LIPASE ABHD6"/>
    <property type="match status" value="1"/>
</dbReference>
<accession>A0ABN2JHS8</accession>
<dbReference type="Pfam" id="PF00561">
    <property type="entry name" value="Abhydrolase_1"/>
    <property type="match status" value="1"/>
</dbReference>
<organism evidence="2 3">
    <name type="scientific">Aeromicrobium alkaliterrae</name>
    <dbReference type="NCBI Taxonomy" id="302168"/>
    <lineage>
        <taxon>Bacteria</taxon>
        <taxon>Bacillati</taxon>
        <taxon>Actinomycetota</taxon>
        <taxon>Actinomycetes</taxon>
        <taxon>Propionibacteriales</taxon>
        <taxon>Nocardioidaceae</taxon>
        <taxon>Aeromicrobium</taxon>
    </lineage>
</organism>
<dbReference type="InterPro" id="IPR029058">
    <property type="entry name" value="AB_hydrolase_fold"/>
</dbReference>
<protein>
    <submittedName>
        <fullName evidence="2">Alpha/beta hydrolase</fullName>
    </submittedName>
</protein>
<keyword evidence="3" id="KW-1185">Reference proteome</keyword>
<sequence length="291" mass="31602">MIQPALVRFHDVRSEDGTLLRAWGNGGSGPAVLLSNGLGTNPYAWPDLLQPDNGLQVVGWNHRGIGGSERPASGRIDMDAHLEDMVAVMDDAGMDSAVLIGWSIGVNVAFEFAVRYPERVTGILAICGVPGATFSTMLEPWKVPPLVAQTLMITLARISTVTGHGLAPVTSRIPWTRFSVNLLKMARVFGPSADDTVLRDVVQEFFTSHPAWYAQLALEAARHDRVSLSRITVPTALVAGTKDLLAGPEAMRSAAARIPNARYRVVDGTHFLPIERPDVVLEELERLLERV</sequence>
<dbReference type="RefSeq" id="WP_344197467.1">
    <property type="nucleotide sequence ID" value="NZ_BAAAME010000002.1"/>
</dbReference>